<dbReference type="AlphaFoldDB" id="A0A7Y9NRL2"/>
<dbReference type="InterPro" id="IPR001509">
    <property type="entry name" value="Epimerase_deHydtase"/>
</dbReference>
<accession>A0A7Y9NRL2</accession>
<dbReference type="Pfam" id="PF01370">
    <property type="entry name" value="Epimerase"/>
    <property type="match status" value="1"/>
</dbReference>
<evidence type="ECO:0000259" key="2">
    <source>
        <dbReference type="Pfam" id="PF01370"/>
    </source>
</evidence>
<gene>
    <name evidence="3" type="ORF">HDF12_004446</name>
</gene>
<evidence type="ECO:0000313" key="3">
    <source>
        <dbReference type="EMBL" id="NYF54047.1"/>
    </source>
</evidence>
<dbReference type="CDD" id="cd05255">
    <property type="entry name" value="SQD1_like_SDR_e"/>
    <property type="match status" value="1"/>
</dbReference>
<comment type="caution">
    <text evidence="3">The sequence shown here is derived from an EMBL/GenBank/DDBJ whole genome shotgun (WGS) entry which is preliminary data.</text>
</comment>
<dbReference type="Proteomes" id="UP000534186">
    <property type="component" value="Unassembled WGS sequence"/>
</dbReference>
<dbReference type="GO" id="GO:0046507">
    <property type="term" value="F:UDPsulfoquinovose synthase activity"/>
    <property type="evidence" value="ECO:0007669"/>
    <property type="project" value="UniProtKB-EC"/>
</dbReference>
<name>A0A7Y9NRL2_9BACT</name>
<dbReference type="PANTHER" id="PTHR43000">
    <property type="entry name" value="DTDP-D-GLUCOSE 4,6-DEHYDRATASE-RELATED"/>
    <property type="match status" value="1"/>
</dbReference>
<protein>
    <submittedName>
        <fullName evidence="3">UDP-sulfoquinovose synthase</fullName>
        <ecNumber evidence="3">3.13.1.1</ecNumber>
    </submittedName>
</protein>
<keyword evidence="3" id="KW-0378">Hydrolase</keyword>
<comment type="similarity">
    <text evidence="1">Belongs to the NAD(P)-dependent epimerase/dehydratase family.</text>
</comment>
<dbReference type="EC" id="3.13.1.1" evidence="3"/>
<dbReference type="SUPFAM" id="SSF51735">
    <property type="entry name" value="NAD(P)-binding Rossmann-fold domains"/>
    <property type="match status" value="1"/>
</dbReference>
<sequence length="405" mass="45454">MRIAVLGGDGYCGWATALYLANKGHSVAIVDNFIRRQWDFELGAQTLTPIRPLSERLAVWYQLTGIPIELFVGDVADYDFLSSTIKTFQPDTVVHFAEQRSAPYSMIDRKHAVYTQTNNVVGTLNLLFAIRELQPDCHIVKLGTMGEYGTPNIDIEEGFLTIEHNGRKDTLPFPKQPGSFYHLSKVHDSHNIMFTCKAWGLRATDLNQGVVYGTVTDEVSMDEALINRFDYDEVFGTVLNRFCAQAAIGYPLTVYGKGGQTRGFLDLRDTVRCVELACLNPANSGEFRVFNQFTEQFSVLDLAETVQAVAGQMGLKVEIDHLPDPRVEAESHYYNAKHSKLADLGLQPHTLSDSLVDSLINIALRYRDRIDPSLFAPQVNWRSTQNQRRIGSEMSKQPLLVKNAI</sequence>
<dbReference type="Gene3D" id="3.40.50.720">
    <property type="entry name" value="NAD(P)-binding Rossmann-like Domain"/>
    <property type="match status" value="1"/>
</dbReference>
<proteinExistence type="inferred from homology"/>
<organism evidence="3 4">
    <name type="scientific">Tunturiibacter lichenicola</name>
    <dbReference type="NCBI Taxonomy" id="2051959"/>
    <lineage>
        <taxon>Bacteria</taxon>
        <taxon>Pseudomonadati</taxon>
        <taxon>Acidobacteriota</taxon>
        <taxon>Terriglobia</taxon>
        <taxon>Terriglobales</taxon>
        <taxon>Acidobacteriaceae</taxon>
        <taxon>Tunturiibacter</taxon>
    </lineage>
</organism>
<feature type="domain" description="NAD-dependent epimerase/dehydratase" evidence="2">
    <location>
        <begin position="3"/>
        <end position="291"/>
    </location>
</feature>
<evidence type="ECO:0000256" key="1">
    <source>
        <dbReference type="ARBA" id="ARBA00007637"/>
    </source>
</evidence>
<dbReference type="InterPro" id="IPR036291">
    <property type="entry name" value="NAD(P)-bd_dom_sf"/>
</dbReference>
<dbReference type="Gene3D" id="3.90.25.10">
    <property type="entry name" value="UDP-galactose 4-epimerase, domain 1"/>
    <property type="match status" value="1"/>
</dbReference>
<reference evidence="3 4" key="1">
    <citation type="submission" date="2020-07" db="EMBL/GenBank/DDBJ databases">
        <title>Genomic Encyclopedia of Type Strains, Phase IV (KMG-V): Genome sequencing to study the core and pangenomes of soil and plant-associated prokaryotes.</title>
        <authorList>
            <person name="Whitman W."/>
        </authorList>
    </citation>
    <scope>NUCLEOTIDE SEQUENCE [LARGE SCALE GENOMIC DNA]</scope>
    <source>
        <strain evidence="3 4">M8UP30</strain>
    </source>
</reference>
<evidence type="ECO:0000313" key="4">
    <source>
        <dbReference type="Proteomes" id="UP000534186"/>
    </source>
</evidence>
<dbReference type="EMBL" id="JACCCV010000002">
    <property type="protein sequence ID" value="NYF54047.1"/>
    <property type="molecule type" value="Genomic_DNA"/>
</dbReference>